<dbReference type="Pfam" id="PF08282">
    <property type="entry name" value="Hydrolase_3"/>
    <property type="match status" value="1"/>
</dbReference>
<dbReference type="PANTHER" id="PTHR10000:SF8">
    <property type="entry name" value="HAD SUPERFAMILY HYDROLASE-LIKE, TYPE 3"/>
    <property type="match status" value="1"/>
</dbReference>
<dbReference type="SFLD" id="SFLDS00003">
    <property type="entry name" value="Haloacid_Dehalogenase"/>
    <property type="match status" value="1"/>
</dbReference>
<dbReference type="InterPro" id="IPR036412">
    <property type="entry name" value="HAD-like_sf"/>
</dbReference>
<dbReference type="CDD" id="cd07516">
    <property type="entry name" value="HAD_Pase"/>
    <property type="match status" value="1"/>
</dbReference>
<protein>
    <submittedName>
        <fullName evidence="1">HAD family phosphatase</fullName>
    </submittedName>
</protein>
<dbReference type="PROSITE" id="PS01229">
    <property type="entry name" value="COF_2"/>
    <property type="match status" value="1"/>
</dbReference>
<evidence type="ECO:0000313" key="1">
    <source>
        <dbReference type="EMBL" id="MBL4933067.1"/>
    </source>
</evidence>
<dbReference type="EMBL" id="JAESWA010000023">
    <property type="protein sequence ID" value="MBL4933067.1"/>
    <property type="molecule type" value="Genomic_DNA"/>
</dbReference>
<dbReference type="NCBIfam" id="TIGR01484">
    <property type="entry name" value="HAD-SF-IIB"/>
    <property type="match status" value="1"/>
</dbReference>
<dbReference type="InterPro" id="IPR006379">
    <property type="entry name" value="HAD-SF_hydro_IIB"/>
</dbReference>
<dbReference type="GO" id="GO:0005829">
    <property type="term" value="C:cytosol"/>
    <property type="evidence" value="ECO:0007669"/>
    <property type="project" value="TreeGrafter"/>
</dbReference>
<dbReference type="Gene3D" id="3.40.50.1000">
    <property type="entry name" value="HAD superfamily/HAD-like"/>
    <property type="match status" value="1"/>
</dbReference>
<dbReference type="Proteomes" id="UP000623681">
    <property type="component" value="Unassembled WGS sequence"/>
</dbReference>
<organism evidence="1 2">
    <name type="scientific">Clostridium paridis</name>
    <dbReference type="NCBI Taxonomy" id="2803863"/>
    <lineage>
        <taxon>Bacteria</taxon>
        <taxon>Bacillati</taxon>
        <taxon>Bacillota</taxon>
        <taxon>Clostridia</taxon>
        <taxon>Eubacteriales</taxon>
        <taxon>Clostridiaceae</taxon>
        <taxon>Clostridium</taxon>
    </lineage>
</organism>
<dbReference type="PANTHER" id="PTHR10000">
    <property type="entry name" value="PHOSPHOSERINE PHOSPHATASE"/>
    <property type="match status" value="1"/>
</dbReference>
<dbReference type="InterPro" id="IPR023214">
    <property type="entry name" value="HAD_sf"/>
</dbReference>
<dbReference type="GO" id="GO:0016791">
    <property type="term" value="F:phosphatase activity"/>
    <property type="evidence" value="ECO:0007669"/>
    <property type="project" value="TreeGrafter"/>
</dbReference>
<dbReference type="GO" id="GO:0000287">
    <property type="term" value="F:magnesium ion binding"/>
    <property type="evidence" value="ECO:0007669"/>
    <property type="project" value="TreeGrafter"/>
</dbReference>
<sequence>MCKYKMVCLDIDGTLINSNHKITEKTKDIIDIVANEKKIHTVLVSARMPKGIIPLQNELNISEPLICYSGALIVDKHSNVLVNKVIDSKVIKKIYDTSKDFKVSLSIYKDDEWYIENLDKWAINESEITNISPEIIDFNKLIKQLENQNSGANKVLCIGEPEDIQLLYKKINSISKEDINVYPSKPTYLEIMAKEVSKTSAIEFLCKEFNIERGQVIAIGDNYNDIDMIEYAALGIAMGNAPIKVKEHADEVTFTNDEDGVAKALERHLIKLS</sequence>
<comment type="caution">
    <text evidence="1">The sequence shown here is derived from an EMBL/GenBank/DDBJ whole genome shotgun (WGS) entry which is preliminary data.</text>
</comment>
<proteinExistence type="predicted"/>
<reference evidence="1" key="1">
    <citation type="submission" date="2021-01" db="EMBL/GenBank/DDBJ databases">
        <title>Genome public.</title>
        <authorList>
            <person name="Liu C."/>
            <person name="Sun Q."/>
        </authorList>
    </citation>
    <scope>NUCLEOTIDE SEQUENCE</scope>
    <source>
        <strain evidence="1">YIM B02565</strain>
    </source>
</reference>
<dbReference type="SFLD" id="SFLDG01144">
    <property type="entry name" value="C2.B.4:_PGP_Like"/>
    <property type="match status" value="1"/>
</dbReference>
<name>A0A937FJ07_9CLOT</name>
<dbReference type="SFLD" id="SFLDG01140">
    <property type="entry name" value="C2.B:_Phosphomannomutase_and_P"/>
    <property type="match status" value="1"/>
</dbReference>
<dbReference type="AlphaFoldDB" id="A0A937FJ07"/>
<dbReference type="Gene3D" id="3.30.1240.10">
    <property type="match status" value="1"/>
</dbReference>
<keyword evidence="2" id="KW-1185">Reference proteome</keyword>
<dbReference type="NCBIfam" id="TIGR00099">
    <property type="entry name" value="Cof-subfamily"/>
    <property type="match status" value="1"/>
</dbReference>
<dbReference type="InterPro" id="IPR000150">
    <property type="entry name" value="Cof"/>
</dbReference>
<dbReference type="SUPFAM" id="SSF56784">
    <property type="entry name" value="HAD-like"/>
    <property type="match status" value="1"/>
</dbReference>
<dbReference type="RefSeq" id="WP_202768439.1">
    <property type="nucleotide sequence ID" value="NZ_JAESWA010000023.1"/>
</dbReference>
<evidence type="ECO:0000313" key="2">
    <source>
        <dbReference type="Proteomes" id="UP000623681"/>
    </source>
</evidence>
<gene>
    <name evidence="1" type="ORF">JK634_14735</name>
</gene>
<accession>A0A937FJ07</accession>